<dbReference type="InterPro" id="IPR017703">
    <property type="entry name" value="YgfZ/GCV_T_CS"/>
</dbReference>
<dbReference type="SUPFAM" id="SSF103025">
    <property type="entry name" value="Folate-binding domain"/>
    <property type="match status" value="1"/>
</dbReference>
<name>A0A6A6MMB9_HEVBR</name>
<dbReference type="NCBIfam" id="TIGR03317">
    <property type="entry name" value="ygfZ_signature"/>
    <property type="match status" value="1"/>
</dbReference>
<comment type="caution">
    <text evidence="5">The sequence shown here is derived from an EMBL/GenBank/DDBJ whole genome shotgun (WGS) entry which is preliminary data.</text>
</comment>
<gene>
    <name evidence="5" type="ORF">GH714_009450</name>
</gene>
<dbReference type="InterPro" id="IPR057460">
    <property type="entry name" value="CAF17_C"/>
</dbReference>
<evidence type="ECO:0000256" key="2">
    <source>
        <dbReference type="ARBA" id="ARBA00022946"/>
    </source>
</evidence>
<feature type="domain" description="CAF17 C-terminal" evidence="4">
    <location>
        <begin position="163"/>
        <end position="215"/>
    </location>
</feature>
<proteinExistence type="predicted"/>
<dbReference type="GO" id="GO:0005759">
    <property type="term" value="C:mitochondrial matrix"/>
    <property type="evidence" value="ECO:0007669"/>
    <property type="project" value="TreeGrafter"/>
</dbReference>
<dbReference type="Proteomes" id="UP000467840">
    <property type="component" value="Chromosome 15"/>
</dbReference>
<keyword evidence="6" id="KW-1185">Reference proteome</keyword>
<dbReference type="Pfam" id="PF25455">
    <property type="entry name" value="Beta-barrel_CAF17_C"/>
    <property type="match status" value="1"/>
</dbReference>
<evidence type="ECO:0000313" key="5">
    <source>
        <dbReference type="EMBL" id="KAF2313139.1"/>
    </source>
</evidence>
<dbReference type="Gene3D" id="3.30.1360.120">
    <property type="entry name" value="Probable tRNA modification gtpase trme, domain 1"/>
    <property type="match status" value="1"/>
</dbReference>
<dbReference type="InterPro" id="IPR027266">
    <property type="entry name" value="TrmE/GcvT-like"/>
</dbReference>
<dbReference type="PANTHER" id="PTHR22602:SF0">
    <property type="entry name" value="TRANSFERASE CAF17, MITOCHONDRIAL-RELATED"/>
    <property type="match status" value="1"/>
</dbReference>
<evidence type="ECO:0000256" key="3">
    <source>
        <dbReference type="ARBA" id="ARBA00023128"/>
    </source>
</evidence>
<evidence type="ECO:0000256" key="1">
    <source>
        <dbReference type="ARBA" id="ARBA00004173"/>
    </source>
</evidence>
<dbReference type="InterPro" id="IPR045179">
    <property type="entry name" value="YgfZ/GcvT"/>
</dbReference>
<evidence type="ECO:0000313" key="6">
    <source>
        <dbReference type="Proteomes" id="UP000467840"/>
    </source>
</evidence>
<dbReference type="PANTHER" id="PTHR22602">
    <property type="entry name" value="TRANSFERASE CAF17, MITOCHONDRIAL-RELATED"/>
    <property type="match status" value="1"/>
</dbReference>
<reference evidence="5 6" key="1">
    <citation type="journal article" date="2020" name="Mol. Plant">
        <title>The Chromosome-Based Rubber Tree Genome Provides New Insights into Spurge Genome Evolution and Rubber Biosynthesis.</title>
        <authorList>
            <person name="Liu J."/>
            <person name="Shi C."/>
            <person name="Shi C.C."/>
            <person name="Li W."/>
            <person name="Zhang Q.J."/>
            <person name="Zhang Y."/>
            <person name="Li K."/>
            <person name="Lu H.F."/>
            <person name="Shi C."/>
            <person name="Zhu S.T."/>
            <person name="Xiao Z.Y."/>
            <person name="Nan H."/>
            <person name="Yue Y."/>
            <person name="Zhu X.G."/>
            <person name="Wu Y."/>
            <person name="Hong X.N."/>
            <person name="Fan G.Y."/>
            <person name="Tong Y."/>
            <person name="Zhang D."/>
            <person name="Mao C.L."/>
            <person name="Liu Y.L."/>
            <person name="Hao S.J."/>
            <person name="Liu W.Q."/>
            <person name="Lv M.Q."/>
            <person name="Zhang H.B."/>
            <person name="Liu Y."/>
            <person name="Hu-Tang G.R."/>
            <person name="Wang J.P."/>
            <person name="Wang J.H."/>
            <person name="Sun Y.H."/>
            <person name="Ni S.B."/>
            <person name="Chen W.B."/>
            <person name="Zhang X.C."/>
            <person name="Jiao Y.N."/>
            <person name="Eichler E.E."/>
            <person name="Li G.H."/>
            <person name="Liu X."/>
            <person name="Gao L.Z."/>
        </authorList>
    </citation>
    <scope>NUCLEOTIDE SEQUENCE [LARGE SCALE GENOMIC DNA]</scope>
    <source>
        <strain evidence="6">cv. GT1</strain>
        <tissue evidence="5">Leaf</tissue>
    </source>
</reference>
<dbReference type="EMBL" id="JAAGAX010000005">
    <property type="protein sequence ID" value="KAF2313139.1"/>
    <property type="molecule type" value="Genomic_DNA"/>
</dbReference>
<protein>
    <recommendedName>
        <fullName evidence="4">CAF17 C-terminal domain-containing protein</fullName>
    </recommendedName>
</protein>
<comment type="subcellular location">
    <subcellularLocation>
        <location evidence="1">Mitochondrion</location>
    </subcellularLocation>
</comment>
<organism evidence="5 6">
    <name type="scientific">Hevea brasiliensis</name>
    <name type="common">Para rubber tree</name>
    <name type="synonym">Siphonia brasiliensis</name>
    <dbReference type="NCBI Taxonomy" id="3981"/>
    <lineage>
        <taxon>Eukaryota</taxon>
        <taxon>Viridiplantae</taxon>
        <taxon>Streptophyta</taxon>
        <taxon>Embryophyta</taxon>
        <taxon>Tracheophyta</taxon>
        <taxon>Spermatophyta</taxon>
        <taxon>Magnoliopsida</taxon>
        <taxon>eudicotyledons</taxon>
        <taxon>Gunneridae</taxon>
        <taxon>Pentapetalae</taxon>
        <taxon>rosids</taxon>
        <taxon>fabids</taxon>
        <taxon>Malpighiales</taxon>
        <taxon>Euphorbiaceae</taxon>
        <taxon>Crotonoideae</taxon>
        <taxon>Micrandreae</taxon>
        <taxon>Hevea</taxon>
    </lineage>
</organism>
<dbReference type="AlphaFoldDB" id="A0A6A6MMB9"/>
<dbReference type="GO" id="GO:0016226">
    <property type="term" value="P:iron-sulfur cluster assembly"/>
    <property type="evidence" value="ECO:0007669"/>
    <property type="project" value="TreeGrafter"/>
</dbReference>
<sequence length="265" mass="29462">MPTVSAPPMYAAFLTPQGRFLCDLFLYRPARAGEKLDSIGSGPGSDNGGSVELLADVDSSVLDELLQTFKRCDFLIFKFLFTKMWLVATPLVEAGKERREENYLLWRIENGVAEDSTEIQKGEAILLEYNLAGLNAISLDKGCYVGQELIARTQHRVLDVIDTGSGKKVGPVTTALGCRGLGLLRLEEAFKTSGSSTIQGQEDVKVEAIRPKWWPAEWFPKHQQHSAVAWDVNIEGKGSMFLDFILSKQTVPLIWSIHNENFGPW</sequence>
<keyword evidence="3" id="KW-0496">Mitochondrion</keyword>
<evidence type="ECO:0000259" key="4">
    <source>
        <dbReference type="Pfam" id="PF25455"/>
    </source>
</evidence>
<keyword evidence="2" id="KW-0809">Transit peptide</keyword>
<accession>A0A6A6MMB9</accession>